<sequence>MWKLAASRKTGRKRRYCSQIQYCLLVLLVPMLIFLLGAGALTTQAHTNSPQFQKQQTALIPQQEAYALGEAFKIGNLQYRINDIRTSDVSGYDRSAREDNTYLFINLTIENQGSTDIEVRSMIGFKLTDLFGKKQNSSIKAIPVFKDAIDGTIKAGGRMTGELGYEVLNRTQTFNLMVIPDPLSSKTVIAKVRILMQ</sequence>
<dbReference type="Pfam" id="PF11611">
    <property type="entry name" value="DUF4352"/>
    <property type="match status" value="1"/>
</dbReference>
<dbReference type="OrthoDB" id="1795719at2"/>
<reference evidence="5" key="1">
    <citation type="submission" date="2016-11" db="EMBL/GenBank/DDBJ databases">
        <authorList>
            <person name="Varghese N."/>
            <person name="Submissions S."/>
        </authorList>
    </citation>
    <scope>NUCLEOTIDE SEQUENCE [LARGE SCALE GENOMIC DNA]</scope>
    <source>
        <strain evidence="5">DSM 15449</strain>
    </source>
</reference>
<keyword evidence="2" id="KW-0472">Membrane</keyword>
<evidence type="ECO:0000259" key="3">
    <source>
        <dbReference type="Pfam" id="PF11611"/>
    </source>
</evidence>
<gene>
    <name evidence="4" type="ORF">SAMN02746098_05084</name>
</gene>
<accession>A0A1M6G7D1</accession>
<proteinExistence type="predicted"/>
<dbReference type="AlphaFoldDB" id="A0A1M6G7D1"/>
<evidence type="ECO:0000256" key="2">
    <source>
        <dbReference type="SAM" id="Phobius"/>
    </source>
</evidence>
<feature type="domain" description="DUF4352" evidence="3">
    <location>
        <begin position="66"/>
        <end position="186"/>
    </location>
</feature>
<feature type="transmembrane region" description="Helical" evidence="2">
    <location>
        <begin position="20"/>
        <end position="41"/>
    </location>
</feature>
<dbReference type="EMBL" id="FQXJ01000035">
    <property type="protein sequence ID" value="SHJ05888.1"/>
    <property type="molecule type" value="Genomic_DNA"/>
</dbReference>
<name>A0A1M6G7D1_9FIRM</name>
<evidence type="ECO:0000313" key="5">
    <source>
        <dbReference type="Proteomes" id="UP000183954"/>
    </source>
</evidence>
<evidence type="ECO:0000256" key="1">
    <source>
        <dbReference type="ARBA" id="ARBA00022729"/>
    </source>
</evidence>
<keyword evidence="2" id="KW-0812">Transmembrane</keyword>
<dbReference type="RefSeq" id="WP_073033233.1">
    <property type="nucleotide sequence ID" value="NZ_FQXJ01000035.1"/>
</dbReference>
<evidence type="ECO:0000313" key="4">
    <source>
        <dbReference type="EMBL" id="SHJ05888.1"/>
    </source>
</evidence>
<keyword evidence="2" id="KW-1133">Transmembrane helix</keyword>
<protein>
    <recommendedName>
        <fullName evidence="3">DUF4352 domain-containing protein</fullName>
    </recommendedName>
</protein>
<keyword evidence="5" id="KW-1185">Reference proteome</keyword>
<dbReference type="Proteomes" id="UP000183954">
    <property type="component" value="Unassembled WGS sequence"/>
</dbReference>
<dbReference type="Gene3D" id="2.60.40.1240">
    <property type="match status" value="1"/>
</dbReference>
<dbReference type="InterPro" id="IPR029051">
    <property type="entry name" value="DUF4352"/>
</dbReference>
<dbReference type="STRING" id="1121420.SAMN02746098_05084"/>
<organism evidence="4 5">
    <name type="scientific">Desulfosporosinus lacus DSM 15449</name>
    <dbReference type="NCBI Taxonomy" id="1121420"/>
    <lineage>
        <taxon>Bacteria</taxon>
        <taxon>Bacillati</taxon>
        <taxon>Bacillota</taxon>
        <taxon>Clostridia</taxon>
        <taxon>Eubacteriales</taxon>
        <taxon>Desulfitobacteriaceae</taxon>
        <taxon>Desulfosporosinus</taxon>
    </lineage>
</organism>
<dbReference type="InterPro" id="IPR029050">
    <property type="entry name" value="Immunoprotect_excell_Ig-like"/>
</dbReference>
<keyword evidence="1" id="KW-0732">Signal</keyword>